<evidence type="ECO:0000313" key="4">
    <source>
        <dbReference type="EMBL" id="CAD9756952.1"/>
    </source>
</evidence>
<dbReference type="Pfam" id="PF07714">
    <property type="entry name" value="PK_Tyr_Ser-Thr"/>
    <property type="match status" value="1"/>
</dbReference>
<dbReference type="AlphaFoldDB" id="A0A7S2TL69"/>
<dbReference type="GO" id="GO:0005524">
    <property type="term" value="F:ATP binding"/>
    <property type="evidence" value="ECO:0007669"/>
    <property type="project" value="UniProtKB-UniRule"/>
</dbReference>
<dbReference type="PROSITE" id="PS00107">
    <property type="entry name" value="PROTEIN_KINASE_ATP"/>
    <property type="match status" value="1"/>
</dbReference>
<gene>
    <name evidence="4" type="ORF">LSP00402_LOCUS6446</name>
</gene>
<evidence type="ECO:0000256" key="2">
    <source>
        <dbReference type="SAM" id="MobiDB-lite"/>
    </source>
</evidence>
<dbReference type="PANTHER" id="PTHR44329">
    <property type="entry name" value="SERINE/THREONINE-PROTEIN KINASE TNNI3K-RELATED"/>
    <property type="match status" value="1"/>
</dbReference>
<feature type="domain" description="Protein kinase" evidence="3">
    <location>
        <begin position="17"/>
        <end position="257"/>
    </location>
</feature>
<dbReference type="InterPro" id="IPR001245">
    <property type="entry name" value="Ser-Thr/Tyr_kinase_cat_dom"/>
</dbReference>
<dbReference type="InterPro" id="IPR017441">
    <property type="entry name" value="Protein_kinase_ATP_BS"/>
</dbReference>
<sequence>MGGSASRRLTVFKAEDLKIEGPLGRGTFGKLTAAKTEISVVAKPLEQQVDRKSFVPIRHENICRLIGILEKPGPEIFVLWEYCEGRSMYDKLENGGCKDDIRMRYAVQTTHGLHAIHQAQALHTNLNPRNILLSNDQIKLSDYTLRRPEIRKGQKSVEIPDNKVSDKSMIRYTAPELIVHKKASDKSDVYALGMCLKYIWFRDAAEGMRNPEAKSKGSDLRLALLGRTSSPKPSDRPGIDEILEILTIMSKAKHHVTSGSAAKSTSSLVPEGEPDGVDSESAQPYLQGLAALSILGDRPKGVPDALPEWYLRQQAEMPDGLGIPLEDEGAPPP</sequence>
<dbReference type="GO" id="GO:0004674">
    <property type="term" value="F:protein serine/threonine kinase activity"/>
    <property type="evidence" value="ECO:0007669"/>
    <property type="project" value="TreeGrafter"/>
</dbReference>
<dbReference type="PROSITE" id="PS50011">
    <property type="entry name" value="PROTEIN_KINASE_DOM"/>
    <property type="match status" value="1"/>
</dbReference>
<dbReference type="InterPro" id="IPR000719">
    <property type="entry name" value="Prot_kinase_dom"/>
</dbReference>
<keyword evidence="1" id="KW-0547">Nucleotide-binding</keyword>
<feature type="binding site" evidence="1">
    <location>
        <position position="43"/>
    </location>
    <ligand>
        <name>ATP</name>
        <dbReference type="ChEBI" id="CHEBI:30616"/>
    </ligand>
</feature>
<dbReference type="CDD" id="cd00180">
    <property type="entry name" value="PKc"/>
    <property type="match status" value="1"/>
</dbReference>
<organism evidence="4">
    <name type="scientific">Lotharella oceanica</name>
    <dbReference type="NCBI Taxonomy" id="641309"/>
    <lineage>
        <taxon>Eukaryota</taxon>
        <taxon>Sar</taxon>
        <taxon>Rhizaria</taxon>
        <taxon>Cercozoa</taxon>
        <taxon>Chlorarachniophyceae</taxon>
        <taxon>Lotharella</taxon>
    </lineage>
</organism>
<dbReference type="SUPFAM" id="SSF56112">
    <property type="entry name" value="Protein kinase-like (PK-like)"/>
    <property type="match status" value="1"/>
</dbReference>
<protein>
    <recommendedName>
        <fullName evidence="3">Protein kinase domain-containing protein</fullName>
    </recommendedName>
</protein>
<dbReference type="InterPro" id="IPR011009">
    <property type="entry name" value="Kinase-like_dom_sf"/>
</dbReference>
<feature type="region of interest" description="Disordered" evidence="2">
    <location>
        <begin position="257"/>
        <end position="281"/>
    </location>
</feature>
<feature type="compositionally biased region" description="Polar residues" evidence="2">
    <location>
        <begin position="257"/>
        <end position="268"/>
    </location>
</feature>
<proteinExistence type="predicted"/>
<name>A0A7S2TL69_9EUKA</name>
<evidence type="ECO:0000259" key="3">
    <source>
        <dbReference type="PROSITE" id="PS50011"/>
    </source>
</evidence>
<keyword evidence="1" id="KW-0067">ATP-binding</keyword>
<accession>A0A7S2TL69</accession>
<evidence type="ECO:0000256" key="1">
    <source>
        <dbReference type="PROSITE-ProRule" id="PRU10141"/>
    </source>
</evidence>
<dbReference type="InterPro" id="IPR051681">
    <property type="entry name" value="Ser/Thr_Kinases-Pseudokinases"/>
</dbReference>
<dbReference type="EMBL" id="HBHP01010435">
    <property type="protein sequence ID" value="CAD9756952.1"/>
    <property type="molecule type" value="Transcribed_RNA"/>
</dbReference>
<dbReference type="Gene3D" id="1.10.510.10">
    <property type="entry name" value="Transferase(Phosphotransferase) domain 1"/>
    <property type="match status" value="1"/>
</dbReference>
<reference evidence="4" key="1">
    <citation type="submission" date="2021-01" db="EMBL/GenBank/DDBJ databases">
        <authorList>
            <person name="Corre E."/>
            <person name="Pelletier E."/>
            <person name="Niang G."/>
            <person name="Scheremetjew M."/>
            <person name="Finn R."/>
            <person name="Kale V."/>
            <person name="Holt S."/>
            <person name="Cochrane G."/>
            <person name="Meng A."/>
            <person name="Brown T."/>
            <person name="Cohen L."/>
        </authorList>
    </citation>
    <scope>NUCLEOTIDE SEQUENCE</scope>
    <source>
        <strain evidence="4">CCMP622</strain>
    </source>
</reference>
<feature type="region of interest" description="Disordered" evidence="2">
    <location>
        <begin position="303"/>
        <end position="333"/>
    </location>
</feature>